<dbReference type="Proteomes" id="UP000821866">
    <property type="component" value="Unassembled WGS sequence"/>
</dbReference>
<dbReference type="PROSITE" id="PS50158">
    <property type="entry name" value="ZF_CCHC"/>
    <property type="match status" value="1"/>
</dbReference>
<reference evidence="4" key="2">
    <citation type="submission" date="2021-09" db="EMBL/GenBank/DDBJ databases">
        <authorList>
            <person name="Jia N."/>
            <person name="Wang J."/>
            <person name="Shi W."/>
            <person name="Du L."/>
            <person name="Sun Y."/>
            <person name="Zhan W."/>
            <person name="Jiang J."/>
            <person name="Wang Q."/>
            <person name="Zhang B."/>
            <person name="Ji P."/>
            <person name="Sakyi L.B."/>
            <person name="Cui X."/>
            <person name="Yuan T."/>
            <person name="Jiang B."/>
            <person name="Yang W."/>
            <person name="Lam T.T.-Y."/>
            <person name="Chang Q."/>
            <person name="Ding S."/>
            <person name="Wang X."/>
            <person name="Zhu J."/>
            <person name="Ruan X."/>
            <person name="Zhao L."/>
            <person name="Wei J."/>
            <person name="Que T."/>
            <person name="Du C."/>
            <person name="Cheng J."/>
            <person name="Dai P."/>
            <person name="Han X."/>
            <person name="Huang E."/>
            <person name="Gao Y."/>
            <person name="Liu J."/>
            <person name="Shao H."/>
            <person name="Ye R."/>
            <person name="Li L."/>
            <person name="Wei W."/>
            <person name="Wang X."/>
            <person name="Wang C."/>
            <person name="Huo Q."/>
            <person name="Li W."/>
            <person name="Guo W."/>
            <person name="Chen H."/>
            <person name="Chen S."/>
            <person name="Zhou L."/>
            <person name="Zhou L."/>
            <person name="Ni X."/>
            <person name="Tian J."/>
            <person name="Zhou Y."/>
            <person name="Sheng Y."/>
            <person name="Liu T."/>
            <person name="Pan Y."/>
            <person name="Xia L."/>
            <person name="Li J."/>
            <person name="Zhao F."/>
            <person name="Cao W."/>
        </authorList>
    </citation>
    <scope>NUCLEOTIDE SEQUENCE</scope>
    <source>
        <strain evidence="4">Rmic-2018</strain>
        <tissue evidence="4">Larvae</tissue>
    </source>
</reference>
<sequence>MEPRPFAGRPGEDVDVGLTHYKRVSRYNCWDPTDILGNVTLFLTETALMWEDLTSVSTVQRHCRTFEKLKTRHIAPKFGWLAYVTTIASVDVSPPADLAANIRAILREELQRQDILVDDTIHHPLTCASYYPVPFDPLPPSVCVTDVNETGSSWPGLDSSAPDQRYDQRLRPRPAPQRRAVLVQKAAPLRSGRQSYTAERSQQWFGERSPPVCYNCGVEGHISWYCNNGQPPRYDRSLRSPLSGFARAPTFRRSASREIRRPLRNHFPVSGRSLVPPPAPRSNRWSSPWRRYPSLPPEK</sequence>
<name>A0A9J6CZ00_RHIMP</name>
<keyword evidence="1" id="KW-0863">Zinc-finger</keyword>
<keyword evidence="5" id="KW-1185">Reference proteome</keyword>
<feature type="domain" description="CCHC-type" evidence="3">
    <location>
        <begin position="213"/>
        <end position="226"/>
    </location>
</feature>
<keyword evidence="1" id="KW-0479">Metal-binding</keyword>
<evidence type="ECO:0000313" key="5">
    <source>
        <dbReference type="Proteomes" id="UP000821866"/>
    </source>
</evidence>
<accession>A0A9J6CZ00</accession>
<dbReference type="EMBL" id="JABSTU010004633">
    <property type="protein sequence ID" value="KAH7958008.1"/>
    <property type="molecule type" value="Genomic_DNA"/>
</dbReference>
<evidence type="ECO:0000313" key="4">
    <source>
        <dbReference type="EMBL" id="KAH7958008.1"/>
    </source>
</evidence>
<dbReference type="InterPro" id="IPR001878">
    <property type="entry name" value="Znf_CCHC"/>
</dbReference>
<feature type="region of interest" description="Disordered" evidence="2">
    <location>
        <begin position="253"/>
        <end position="299"/>
    </location>
</feature>
<dbReference type="GO" id="GO:0008270">
    <property type="term" value="F:zinc ion binding"/>
    <property type="evidence" value="ECO:0007669"/>
    <property type="project" value="UniProtKB-KW"/>
</dbReference>
<reference evidence="4" key="1">
    <citation type="journal article" date="2020" name="Cell">
        <title>Large-Scale Comparative Analyses of Tick Genomes Elucidate Their Genetic Diversity and Vector Capacities.</title>
        <authorList>
            <consortium name="Tick Genome and Microbiome Consortium (TIGMIC)"/>
            <person name="Jia N."/>
            <person name="Wang J."/>
            <person name="Shi W."/>
            <person name="Du L."/>
            <person name="Sun Y."/>
            <person name="Zhan W."/>
            <person name="Jiang J.F."/>
            <person name="Wang Q."/>
            <person name="Zhang B."/>
            <person name="Ji P."/>
            <person name="Bell-Sakyi L."/>
            <person name="Cui X.M."/>
            <person name="Yuan T.T."/>
            <person name="Jiang B.G."/>
            <person name="Yang W.F."/>
            <person name="Lam T.T."/>
            <person name="Chang Q.C."/>
            <person name="Ding S.J."/>
            <person name="Wang X.J."/>
            <person name="Zhu J.G."/>
            <person name="Ruan X.D."/>
            <person name="Zhao L."/>
            <person name="Wei J.T."/>
            <person name="Ye R.Z."/>
            <person name="Que T.C."/>
            <person name="Du C.H."/>
            <person name="Zhou Y.H."/>
            <person name="Cheng J.X."/>
            <person name="Dai P.F."/>
            <person name="Guo W.B."/>
            <person name="Han X.H."/>
            <person name="Huang E.J."/>
            <person name="Li L.F."/>
            <person name="Wei W."/>
            <person name="Gao Y.C."/>
            <person name="Liu J.Z."/>
            <person name="Shao H.Z."/>
            <person name="Wang X."/>
            <person name="Wang C.C."/>
            <person name="Yang T.C."/>
            <person name="Huo Q.B."/>
            <person name="Li W."/>
            <person name="Chen H.Y."/>
            <person name="Chen S.E."/>
            <person name="Zhou L.G."/>
            <person name="Ni X.B."/>
            <person name="Tian J.H."/>
            <person name="Sheng Y."/>
            <person name="Liu T."/>
            <person name="Pan Y.S."/>
            <person name="Xia L.Y."/>
            <person name="Li J."/>
            <person name="Zhao F."/>
            <person name="Cao W.C."/>
        </authorList>
    </citation>
    <scope>NUCLEOTIDE SEQUENCE</scope>
    <source>
        <strain evidence="4">Rmic-2018</strain>
    </source>
</reference>
<evidence type="ECO:0000259" key="3">
    <source>
        <dbReference type="PROSITE" id="PS50158"/>
    </source>
</evidence>
<dbReference type="GO" id="GO:0003676">
    <property type="term" value="F:nucleic acid binding"/>
    <property type="evidence" value="ECO:0007669"/>
    <property type="project" value="InterPro"/>
</dbReference>
<feature type="compositionally biased region" description="Low complexity" evidence="2">
    <location>
        <begin position="281"/>
        <end position="293"/>
    </location>
</feature>
<organism evidence="4 5">
    <name type="scientific">Rhipicephalus microplus</name>
    <name type="common">Cattle tick</name>
    <name type="synonym">Boophilus microplus</name>
    <dbReference type="NCBI Taxonomy" id="6941"/>
    <lineage>
        <taxon>Eukaryota</taxon>
        <taxon>Metazoa</taxon>
        <taxon>Ecdysozoa</taxon>
        <taxon>Arthropoda</taxon>
        <taxon>Chelicerata</taxon>
        <taxon>Arachnida</taxon>
        <taxon>Acari</taxon>
        <taxon>Parasitiformes</taxon>
        <taxon>Ixodida</taxon>
        <taxon>Ixodoidea</taxon>
        <taxon>Ixodidae</taxon>
        <taxon>Rhipicephalinae</taxon>
        <taxon>Rhipicephalus</taxon>
        <taxon>Boophilus</taxon>
    </lineage>
</organism>
<dbReference type="InterPro" id="IPR036875">
    <property type="entry name" value="Znf_CCHC_sf"/>
</dbReference>
<keyword evidence="1" id="KW-0862">Zinc</keyword>
<comment type="caution">
    <text evidence="4">The sequence shown here is derived from an EMBL/GenBank/DDBJ whole genome shotgun (WGS) entry which is preliminary data.</text>
</comment>
<dbReference type="SUPFAM" id="SSF57756">
    <property type="entry name" value="Retrovirus zinc finger-like domains"/>
    <property type="match status" value="1"/>
</dbReference>
<protein>
    <recommendedName>
        <fullName evidence="3">CCHC-type domain-containing protein</fullName>
    </recommendedName>
</protein>
<evidence type="ECO:0000256" key="2">
    <source>
        <dbReference type="SAM" id="MobiDB-lite"/>
    </source>
</evidence>
<dbReference type="AlphaFoldDB" id="A0A9J6CZ00"/>
<evidence type="ECO:0000256" key="1">
    <source>
        <dbReference type="PROSITE-ProRule" id="PRU00047"/>
    </source>
</evidence>
<gene>
    <name evidence="4" type="ORF">HPB51_028007</name>
</gene>
<feature type="region of interest" description="Disordered" evidence="2">
    <location>
        <begin position="150"/>
        <end position="175"/>
    </location>
</feature>
<proteinExistence type="predicted"/>